<evidence type="ECO:0000313" key="2">
    <source>
        <dbReference type="Proteomes" id="UP001221208"/>
    </source>
</evidence>
<dbReference type="EMBL" id="JAQQXR010000007">
    <property type="protein sequence ID" value="MDC8759468.1"/>
    <property type="molecule type" value="Genomic_DNA"/>
</dbReference>
<organism evidence="1 2">
    <name type="scientific">Janthinobacterium fluminis</name>
    <dbReference type="NCBI Taxonomy" id="2987524"/>
    <lineage>
        <taxon>Bacteria</taxon>
        <taxon>Pseudomonadati</taxon>
        <taxon>Pseudomonadota</taxon>
        <taxon>Betaproteobacteria</taxon>
        <taxon>Burkholderiales</taxon>
        <taxon>Oxalobacteraceae</taxon>
        <taxon>Janthinobacterium</taxon>
    </lineage>
</organism>
<keyword evidence="2" id="KW-1185">Reference proteome</keyword>
<accession>A0ABT5K3B6</accession>
<dbReference type="Pfam" id="PF20228">
    <property type="entry name" value="DUF6587"/>
    <property type="match status" value="1"/>
</dbReference>
<proteinExistence type="predicted"/>
<dbReference type="RefSeq" id="WP_273672652.1">
    <property type="nucleotide sequence ID" value="NZ_JAQQXR010000007.1"/>
</dbReference>
<comment type="caution">
    <text evidence="1">The sequence shown here is derived from an EMBL/GenBank/DDBJ whole genome shotgun (WGS) entry which is preliminary data.</text>
</comment>
<evidence type="ECO:0000313" key="1">
    <source>
        <dbReference type="EMBL" id="MDC8759468.1"/>
    </source>
</evidence>
<gene>
    <name evidence="1" type="ORF">OIK44_17940</name>
</gene>
<protein>
    <submittedName>
        <fullName evidence="1">Uncharacterized protein</fullName>
    </submittedName>
</protein>
<dbReference type="InterPro" id="IPR046494">
    <property type="entry name" value="DUF6587"/>
</dbReference>
<name>A0ABT5K3B6_9BURK</name>
<reference evidence="1 2" key="1">
    <citation type="submission" date="2022-10" db="EMBL/GenBank/DDBJ databases">
        <title>Janthinobacterium sp. hw3 Genome sequencing.</title>
        <authorList>
            <person name="Park S."/>
        </authorList>
    </citation>
    <scope>NUCLEOTIDE SEQUENCE [LARGE SCALE GENOMIC DNA]</scope>
    <source>
        <strain evidence="2">hw3</strain>
    </source>
</reference>
<dbReference type="Proteomes" id="UP001221208">
    <property type="component" value="Unassembled WGS sequence"/>
</dbReference>
<sequence length="90" mass="9392">MWQEAIVVCIVAAAVLHAAGKYLPAAWRRRIVAALTRCGASEARMAALFKTAPSCTDGCASCGSCSSEPAPPLEAVDAKRVIKVHARPGK</sequence>